<dbReference type="EMBL" id="LAZR01053721">
    <property type="protein sequence ID" value="KKK80135.1"/>
    <property type="molecule type" value="Genomic_DNA"/>
</dbReference>
<accession>A0A0F8Z221</accession>
<protein>
    <submittedName>
        <fullName evidence="2">Uncharacterized protein</fullName>
    </submittedName>
</protein>
<comment type="caution">
    <text evidence="2">The sequence shown here is derived from an EMBL/GenBank/DDBJ whole genome shotgun (WGS) entry which is preliminary data.</text>
</comment>
<keyword evidence="1" id="KW-1133">Transmembrane helix</keyword>
<organism evidence="2">
    <name type="scientific">marine sediment metagenome</name>
    <dbReference type="NCBI Taxonomy" id="412755"/>
    <lineage>
        <taxon>unclassified sequences</taxon>
        <taxon>metagenomes</taxon>
        <taxon>ecological metagenomes</taxon>
    </lineage>
</organism>
<keyword evidence="1" id="KW-0812">Transmembrane</keyword>
<sequence length="55" mass="6465">MEGDLIQTLVQNVSVAIVLGYWVLSERKSHRETLEYYRETINKKIEDLEAKIDNL</sequence>
<evidence type="ECO:0000313" key="2">
    <source>
        <dbReference type="EMBL" id="KKK80135.1"/>
    </source>
</evidence>
<feature type="non-terminal residue" evidence="2">
    <location>
        <position position="55"/>
    </location>
</feature>
<keyword evidence="1" id="KW-0472">Membrane</keyword>
<evidence type="ECO:0000256" key="1">
    <source>
        <dbReference type="SAM" id="Phobius"/>
    </source>
</evidence>
<proteinExistence type="predicted"/>
<feature type="transmembrane region" description="Helical" evidence="1">
    <location>
        <begin position="6"/>
        <end position="24"/>
    </location>
</feature>
<name>A0A0F8Z221_9ZZZZ</name>
<dbReference type="AlphaFoldDB" id="A0A0F8Z221"/>
<reference evidence="2" key="1">
    <citation type="journal article" date="2015" name="Nature">
        <title>Complex archaea that bridge the gap between prokaryotes and eukaryotes.</title>
        <authorList>
            <person name="Spang A."/>
            <person name="Saw J.H."/>
            <person name="Jorgensen S.L."/>
            <person name="Zaremba-Niedzwiedzka K."/>
            <person name="Martijn J."/>
            <person name="Lind A.E."/>
            <person name="van Eijk R."/>
            <person name="Schleper C."/>
            <person name="Guy L."/>
            <person name="Ettema T.J."/>
        </authorList>
    </citation>
    <scope>NUCLEOTIDE SEQUENCE</scope>
</reference>
<gene>
    <name evidence="2" type="ORF">LCGC14_2826510</name>
</gene>